<proteinExistence type="predicted"/>
<name>A0ABD5BKH5_SERMA</name>
<reference evidence="1 2" key="1">
    <citation type="submission" date="2023-07" db="EMBL/GenBank/DDBJ databases">
        <title>Pathogens genome sequencing project 196.</title>
        <authorList>
            <person name="Cao X."/>
        </authorList>
    </citation>
    <scope>NUCLEOTIDE SEQUENCE [LARGE SCALE GENOMIC DNA]</scope>
    <source>
        <strain evidence="1 2">SM41</strain>
    </source>
</reference>
<comment type="caution">
    <text evidence="1">The sequence shown here is derived from an EMBL/GenBank/DDBJ whole genome shotgun (WGS) entry which is preliminary data.</text>
</comment>
<keyword evidence="1" id="KW-0413">Isomerase</keyword>
<evidence type="ECO:0000313" key="1">
    <source>
        <dbReference type="EMBL" id="MDQ9556713.1"/>
    </source>
</evidence>
<feature type="non-terminal residue" evidence="1">
    <location>
        <position position="27"/>
    </location>
</feature>
<accession>A0ABD5BKH5</accession>
<evidence type="ECO:0000313" key="2">
    <source>
        <dbReference type="Proteomes" id="UP001234811"/>
    </source>
</evidence>
<dbReference type="AlphaFoldDB" id="A0ABD5BKH5"/>
<dbReference type="GO" id="GO:0008742">
    <property type="term" value="F:L-ribulose-phosphate 4-epimerase activity"/>
    <property type="evidence" value="ECO:0007669"/>
    <property type="project" value="UniProtKB-EC"/>
</dbReference>
<dbReference type="EC" id="5.1.3.4" evidence="1"/>
<dbReference type="EMBL" id="JAVIPQ010000226">
    <property type="protein sequence ID" value="MDQ9556713.1"/>
    <property type="molecule type" value="Genomic_DNA"/>
</dbReference>
<dbReference type="Proteomes" id="UP001234811">
    <property type="component" value="Unassembled WGS sequence"/>
</dbReference>
<organism evidence="1 2">
    <name type="scientific">Serratia marcescens</name>
    <dbReference type="NCBI Taxonomy" id="615"/>
    <lineage>
        <taxon>Bacteria</taxon>
        <taxon>Pseudomonadati</taxon>
        <taxon>Pseudomonadota</taxon>
        <taxon>Gammaproteobacteria</taxon>
        <taxon>Enterobacterales</taxon>
        <taxon>Yersiniaceae</taxon>
        <taxon>Serratia</taxon>
    </lineage>
</organism>
<gene>
    <name evidence="1" type="primary">araD</name>
    <name evidence="1" type="ORF">RF091_14470</name>
</gene>
<protein>
    <submittedName>
        <fullName evidence="1">L-ribulose-5-phosphate 4-epimerase</fullName>
        <ecNumber evidence="1">5.1.3.4</ecNumber>
    </submittedName>
</protein>
<sequence length="27" mass="3181">MLTQLKQQVLEANLDLPRHKLVTFTWG</sequence>